<comment type="similarity">
    <text evidence="1">Belongs to the arylamine N-acetyltransferase family.</text>
</comment>
<evidence type="ECO:0000313" key="2">
    <source>
        <dbReference type="EMBL" id="QSR86069.1"/>
    </source>
</evidence>
<dbReference type="EMBL" id="CP065956">
    <property type="protein sequence ID" value="QSR86069.1"/>
    <property type="molecule type" value="Genomic_DNA"/>
</dbReference>
<proteinExistence type="inferred from homology"/>
<sequence>MSAISNGSVTRKERSPCLENLFQIHLAHAKSISFENLDVLLGKTISLEIQDIEKKAPQGTCGEDTALSKILFAHVLKPAWFFVHQAGSPSAL</sequence>
<protein>
    <submittedName>
        <fullName evidence="2">Arylamine N-acetyltransferase</fullName>
    </submittedName>
</protein>
<dbReference type="RefSeq" id="WP_206844228.1">
    <property type="nucleotide sequence ID" value="NZ_CP065956.1"/>
</dbReference>
<dbReference type="Proteomes" id="UP000663088">
    <property type="component" value="Chromosome"/>
</dbReference>
<organism evidence="2 3">
    <name type="scientific">Candidatus Methylacidiphilum infernorum</name>
    <dbReference type="NCBI Taxonomy" id="511746"/>
    <lineage>
        <taxon>Bacteria</taxon>
        <taxon>Pseudomonadati</taxon>
        <taxon>Verrucomicrobiota</taxon>
        <taxon>Methylacidiphilae</taxon>
        <taxon>Methylacidiphilales</taxon>
        <taxon>Methylacidiphilaceae</taxon>
        <taxon>Methylacidiphilum (ex Ratnadevi et al. 2023)</taxon>
    </lineage>
</organism>
<gene>
    <name evidence="2" type="ORF">EM20IM_06025</name>
</gene>
<dbReference type="Pfam" id="PF00797">
    <property type="entry name" value="Acetyltransf_2"/>
    <property type="match status" value="1"/>
</dbReference>
<dbReference type="Gene3D" id="3.30.2140.10">
    <property type="entry name" value="Arylamine N-acetyltransferase"/>
    <property type="match status" value="1"/>
</dbReference>
<reference evidence="2 3" key="1">
    <citation type="submission" date="2020-12" db="EMBL/GenBank/DDBJ databases">
        <authorList>
            <person name="Awala S.I."/>
            <person name="Gwak J.-H."/>
            <person name="Kim S.-J."/>
            <person name="Rhee S.-K."/>
        </authorList>
    </citation>
    <scope>NUCLEOTIDE SEQUENCE [LARGE SCALE GENOMIC DNA]</scope>
    <source>
        <strain evidence="2 3">IT5</strain>
    </source>
</reference>
<name>A0ABX7PTH6_9BACT</name>
<dbReference type="SUPFAM" id="SSF54001">
    <property type="entry name" value="Cysteine proteinases"/>
    <property type="match status" value="1"/>
</dbReference>
<evidence type="ECO:0000313" key="3">
    <source>
        <dbReference type="Proteomes" id="UP000663088"/>
    </source>
</evidence>
<keyword evidence="3" id="KW-1185">Reference proteome</keyword>
<dbReference type="InterPro" id="IPR038765">
    <property type="entry name" value="Papain-like_cys_pep_sf"/>
</dbReference>
<accession>A0ABX7PTH6</accession>
<evidence type="ECO:0000256" key="1">
    <source>
        <dbReference type="ARBA" id="ARBA00006547"/>
    </source>
</evidence>
<dbReference type="InterPro" id="IPR001447">
    <property type="entry name" value="Arylamine_N-AcTrfase"/>
</dbReference>